<dbReference type="OrthoDB" id="9808068at2"/>
<comment type="caution">
    <text evidence="5">The sequence shown here is derived from an EMBL/GenBank/DDBJ whole genome shotgun (WGS) entry which is preliminary data.</text>
</comment>
<protein>
    <recommendedName>
        <fullName evidence="4">Flagellin N-terminal domain-containing protein</fullName>
    </recommendedName>
</protein>
<feature type="domain" description="Flagellin N-terminal" evidence="4">
    <location>
        <begin position="18"/>
        <end position="131"/>
    </location>
</feature>
<gene>
    <name evidence="5" type="ORF">SLNSH_10450</name>
</gene>
<organism evidence="5 6">
    <name type="scientific">Alsobacter soli</name>
    <dbReference type="NCBI Taxonomy" id="2109933"/>
    <lineage>
        <taxon>Bacteria</taxon>
        <taxon>Pseudomonadati</taxon>
        <taxon>Pseudomonadota</taxon>
        <taxon>Alphaproteobacteria</taxon>
        <taxon>Hyphomicrobiales</taxon>
        <taxon>Alsobacteraceae</taxon>
        <taxon>Alsobacter</taxon>
    </lineage>
</organism>
<reference evidence="6" key="1">
    <citation type="submission" date="2018-03" db="EMBL/GenBank/DDBJ databases">
        <authorList>
            <person name="Sun L."/>
            <person name="Liu H."/>
            <person name="Chen W."/>
            <person name="Huang K."/>
            <person name="Liu W."/>
            <person name="Gao X."/>
        </authorList>
    </citation>
    <scope>NUCLEOTIDE SEQUENCE [LARGE SCALE GENOMIC DNA]</scope>
    <source>
        <strain evidence="6">SH9</strain>
    </source>
</reference>
<dbReference type="GO" id="GO:0005198">
    <property type="term" value="F:structural molecule activity"/>
    <property type="evidence" value="ECO:0007669"/>
    <property type="project" value="InterPro"/>
</dbReference>
<comment type="subcellular location">
    <subcellularLocation>
        <location evidence="1">Bacterial flagellum</location>
    </subcellularLocation>
</comment>
<comment type="similarity">
    <text evidence="2">Belongs to the bacterial flagellin family.</text>
</comment>
<dbReference type="Gene3D" id="1.20.1330.10">
    <property type="entry name" value="f41 fragment of flagellin, N-terminal domain"/>
    <property type="match status" value="1"/>
</dbReference>
<evidence type="ECO:0000256" key="2">
    <source>
        <dbReference type="ARBA" id="ARBA00005709"/>
    </source>
</evidence>
<evidence type="ECO:0000259" key="4">
    <source>
        <dbReference type="Pfam" id="PF00669"/>
    </source>
</evidence>
<accession>A0A2T1HU92</accession>
<name>A0A2T1HU92_9HYPH</name>
<dbReference type="EMBL" id="PVZS01000009">
    <property type="protein sequence ID" value="PSC05222.1"/>
    <property type="molecule type" value="Genomic_DNA"/>
</dbReference>
<keyword evidence="3" id="KW-0975">Bacterial flagellum</keyword>
<evidence type="ECO:0000256" key="1">
    <source>
        <dbReference type="ARBA" id="ARBA00004365"/>
    </source>
</evidence>
<dbReference type="SUPFAM" id="SSF64518">
    <property type="entry name" value="Phase 1 flagellin"/>
    <property type="match status" value="1"/>
</dbReference>
<dbReference type="AlphaFoldDB" id="A0A2T1HU92"/>
<evidence type="ECO:0000313" key="6">
    <source>
        <dbReference type="Proteomes" id="UP000239772"/>
    </source>
</evidence>
<dbReference type="RefSeq" id="WP_106336766.1">
    <property type="nucleotide sequence ID" value="NZ_PVZS01000009.1"/>
</dbReference>
<keyword evidence="6" id="KW-1185">Reference proteome</keyword>
<dbReference type="GO" id="GO:0009288">
    <property type="term" value="C:bacterial-type flagellum"/>
    <property type="evidence" value="ECO:0007669"/>
    <property type="project" value="UniProtKB-SubCell"/>
</dbReference>
<sequence>MTISISDTMRSSLVALATVNTDLTVSQSRLATGKKVNSAADGAAVYFQAQSMTDRAASLDKTNSQMALGLKSISAGVEALSSMKKVMDVQLDSMKNALTGSTAQRKAAADAFRTVLSQVNSYVNDANVLGQGNILKGAAITFKLNEDGSSTQDIKLSSAMDAKSLGFGFDATGKSTDASGNFATDVELNAAITKMTAALDAVNTASMSLSYQNSVVSARADFNKSMLSVLKDGADTLTAADVNEEAAKVGAAQTRQSFVLNGLSITRQSEQSLLQLMR</sequence>
<evidence type="ECO:0000256" key="3">
    <source>
        <dbReference type="ARBA" id="ARBA00023143"/>
    </source>
</evidence>
<evidence type="ECO:0000313" key="5">
    <source>
        <dbReference type="EMBL" id="PSC05222.1"/>
    </source>
</evidence>
<proteinExistence type="inferred from homology"/>
<dbReference type="Pfam" id="PF00669">
    <property type="entry name" value="Flagellin_N"/>
    <property type="match status" value="1"/>
</dbReference>
<dbReference type="Proteomes" id="UP000239772">
    <property type="component" value="Unassembled WGS sequence"/>
</dbReference>
<dbReference type="InterPro" id="IPR001029">
    <property type="entry name" value="Flagellin_N"/>
</dbReference>